<dbReference type="GO" id="GO:0006508">
    <property type="term" value="P:proteolysis"/>
    <property type="evidence" value="ECO:0007669"/>
    <property type="project" value="UniProtKB-KW"/>
</dbReference>
<gene>
    <name evidence="21" type="ORF">JoomaDRAFT_3331</name>
</gene>
<comment type="catalytic activity">
    <reaction evidence="16">
        <text>Preferential cleavage: (Ac)2-L-Lys-D-Ala-|-D-Ala. Also transpeptidation of peptidyl-alanyl moieties that are N-acyl substituents of D-alanine.</text>
        <dbReference type="EC" id="3.4.16.4"/>
    </reaction>
</comment>
<dbReference type="RefSeq" id="WP_008614448.1">
    <property type="nucleotide sequence ID" value="NZ_JH651379.1"/>
</dbReference>
<evidence type="ECO:0000256" key="2">
    <source>
        <dbReference type="ARBA" id="ARBA00004752"/>
    </source>
</evidence>
<dbReference type="Gene3D" id="1.10.3810.10">
    <property type="entry name" value="Biosynthetic peptidoglycan transglycosylase-like"/>
    <property type="match status" value="1"/>
</dbReference>
<dbReference type="eggNOG" id="COG5009">
    <property type="taxonomic scope" value="Bacteria"/>
</dbReference>
<keyword evidence="8" id="KW-0328">Glycosyltransferase</keyword>
<evidence type="ECO:0000256" key="5">
    <source>
        <dbReference type="ARBA" id="ARBA00022475"/>
    </source>
</evidence>
<feature type="domain" description="Glycosyl transferase family 51" evidence="20">
    <location>
        <begin position="61"/>
        <end position="241"/>
    </location>
</feature>
<evidence type="ECO:0000256" key="4">
    <source>
        <dbReference type="ARBA" id="ARBA00007739"/>
    </source>
</evidence>
<dbReference type="GO" id="GO:0009002">
    <property type="term" value="F:serine-type D-Ala-D-Ala carboxypeptidase activity"/>
    <property type="evidence" value="ECO:0007669"/>
    <property type="project" value="UniProtKB-EC"/>
</dbReference>
<comment type="pathway">
    <text evidence="2">Cell wall biogenesis; peptidoglycan biosynthesis.</text>
</comment>
<keyword evidence="14" id="KW-0511">Multifunctional enzyme</keyword>
<name>I3C9I3_9FLAO</name>
<dbReference type="PANTHER" id="PTHR32282">
    <property type="entry name" value="BINDING PROTEIN TRANSPEPTIDASE, PUTATIVE-RELATED"/>
    <property type="match status" value="1"/>
</dbReference>
<dbReference type="STRING" id="926559.JoomaDRAFT_3331"/>
<evidence type="ECO:0000313" key="21">
    <source>
        <dbReference type="EMBL" id="EIJ40276.1"/>
    </source>
</evidence>
<evidence type="ECO:0000259" key="19">
    <source>
        <dbReference type="Pfam" id="PF00905"/>
    </source>
</evidence>
<dbReference type="GO" id="GO:0030288">
    <property type="term" value="C:outer membrane-bounded periplasmic space"/>
    <property type="evidence" value="ECO:0007669"/>
    <property type="project" value="TreeGrafter"/>
</dbReference>
<sequence>MIKTYFKKYKKQILIAIASLFGLFIIFILSVYLGAWGHMPNEKELANLQLDQATEILSDDGTLLGKIYINDRQPVPFDSIPKNLIDALVATEDARFYEHNGVDNRSLLRVFFKSILLQDESSGGGSTITQQLAKNLYPRKNLGSLGIIVHKLRESIIAKRLEDVYSKDEILLHYLNTVPFSDNTFGIESASKHFFNKSAVNLSTIEAATLVGSLKATYYYNPKLFPERSKQRRNVVLSQMKNYEYLNEEAYDTLSKDSLKLDIQQYSYNDGLAPYFREHVRLYLKEWLKQYNEKKDTSINFYTDGLKIHTTINYEMQKLAEESVQEHLSKLQQQFEESYGKNAPWLTDKDLIETELAKTIAYKKLKTQGLKKEQIVDSLQQKKEITVFNWNGKSKENLSTLDSLQHYLKFLNCGFVAINPKNGALKTWIGGINYEYFKYDHVIQSKRQVGSTFKPFVYTTALENGIDPCTYFSVAPVAYENLKGWEPTNASSKEEEEYMNYSMEYALSNSINTIAVKVLEKAGIQNTILQAQKMGISSTLPEVPSIALGTAEVSLMEMAKAYTTYVNNSVPATPFFINKIEDDKGNVLLENKQKEKEGEKAFSDTTREIMLQMMKSTINSGTATRLRNSYGLKNDIAGKTGTTQNNKDAWFVGITPKLVSVTWVGLDNHKIGFKTTAMGQGANAALPIFGRWMQKMNREKELNPVTQAKFETPSKEILESLDCNPEKRDGFFKRLFSNPDKKKSKRFKTKA</sequence>
<keyword evidence="18" id="KW-1133">Transmembrane helix</keyword>
<dbReference type="InterPro" id="IPR001264">
    <property type="entry name" value="Glyco_trans_51"/>
</dbReference>
<organism evidence="21 22">
    <name type="scientific">Galbibacter orientalis DSM 19592</name>
    <dbReference type="NCBI Taxonomy" id="926559"/>
    <lineage>
        <taxon>Bacteria</taxon>
        <taxon>Pseudomonadati</taxon>
        <taxon>Bacteroidota</taxon>
        <taxon>Flavobacteriia</taxon>
        <taxon>Flavobacteriales</taxon>
        <taxon>Flavobacteriaceae</taxon>
        <taxon>Galbibacter</taxon>
    </lineage>
</organism>
<dbReference type="InterPro" id="IPR001460">
    <property type="entry name" value="PCN-bd_Tpept"/>
</dbReference>
<evidence type="ECO:0000256" key="1">
    <source>
        <dbReference type="ARBA" id="ARBA00004236"/>
    </source>
</evidence>
<dbReference type="Pfam" id="PF00912">
    <property type="entry name" value="Transgly"/>
    <property type="match status" value="1"/>
</dbReference>
<keyword evidence="15" id="KW-0961">Cell wall biogenesis/degradation</keyword>
<dbReference type="SUPFAM" id="SSF53955">
    <property type="entry name" value="Lysozyme-like"/>
    <property type="match status" value="1"/>
</dbReference>
<keyword evidence="10" id="KW-0378">Hydrolase</keyword>
<evidence type="ECO:0000256" key="15">
    <source>
        <dbReference type="ARBA" id="ARBA00023316"/>
    </source>
</evidence>
<evidence type="ECO:0000256" key="17">
    <source>
        <dbReference type="ARBA" id="ARBA00049902"/>
    </source>
</evidence>
<reference evidence="21 22" key="1">
    <citation type="submission" date="2012-02" db="EMBL/GenBank/DDBJ databases">
        <title>Improved High-Quality Draft genome of Joostella marina DSM 19592.</title>
        <authorList>
            <consortium name="US DOE Joint Genome Institute (JGI-PGF)"/>
            <person name="Lucas S."/>
            <person name="Copeland A."/>
            <person name="Lapidus A."/>
            <person name="Bruce D."/>
            <person name="Goodwin L."/>
            <person name="Pitluck S."/>
            <person name="Peters L."/>
            <person name="Chertkov O."/>
            <person name="Ovchinnikova G."/>
            <person name="Kyrpides N."/>
            <person name="Mavromatis K."/>
            <person name="Detter J.C."/>
            <person name="Han C."/>
            <person name="Land M."/>
            <person name="Hauser L."/>
            <person name="Markowitz V."/>
            <person name="Cheng J.-F."/>
            <person name="Hugenholtz P."/>
            <person name="Woyke T."/>
            <person name="Wu D."/>
            <person name="Tindall B."/>
            <person name="Brambilla E."/>
            <person name="Klenk H.-P."/>
            <person name="Eisen J.A."/>
        </authorList>
    </citation>
    <scope>NUCLEOTIDE SEQUENCE [LARGE SCALE GENOMIC DNA]</scope>
    <source>
        <strain evidence="21 22">DSM 19592</strain>
    </source>
</reference>
<dbReference type="InterPro" id="IPR050396">
    <property type="entry name" value="Glycosyltr_51/Transpeptidase"/>
</dbReference>
<dbReference type="GO" id="GO:0008360">
    <property type="term" value="P:regulation of cell shape"/>
    <property type="evidence" value="ECO:0007669"/>
    <property type="project" value="UniProtKB-KW"/>
</dbReference>
<evidence type="ECO:0000256" key="16">
    <source>
        <dbReference type="ARBA" id="ARBA00034000"/>
    </source>
</evidence>
<keyword evidence="7" id="KW-0645">Protease</keyword>
<evidence type="ECO:0000256" key="11">
    <source>
        <dbReference type="ARBA" id="ARBA00022960"/>
    </source>
</evidence>
<evidence type="ECO:0000256" key="6">
    <source>
        <dbReference type="ARBA" id="ARBA00022645"/>
    </source>
</evidence>
<evidence type="ECO:0000256" key="13">
    <source>
        <dbReference type="ARBA" id="ARBA00023136"/>
    </source>
</evidence>
<comment type="subcellular location">
    <subcellularLocation>
        <location evidence="1">Cell membrane</location>
    </subcellularLocation>
</comment>
<keyword evidence="18" id="KW-0812">Transmembrane</keyword>
<dbReference type="HOGENOM" id="CLU_006354_2_4_10"/>
<feature type="domain" description="Penicillin-binding protein transpeptidase" evidence="19">
    <location>
        <begin position="414"/>
        <end position="666"/>
    </location>
</feature>
<dbReference type="InterPro" id="IPR012338">
    <property type="entry name" value="Beta-lactam/transpept-like"/>
</dbReference>
<comment type="catalytic activity">
    <reaction evidence="17">
        <text>[GlcNAc-(1-&gt;4)-Mur2Ac(oyl-L-Ala-gamma-D-Glu-L-Lys-D-Ala-D-Ala)](n)-di-trans,octa-cis-undecaprenyl diphosphate + beta-D-GlcNAc-(1-&gt;4)-Mur2Ac(oyl-L-Ala-gamma-D-Glu-L-Lys-D-Ala-D-Ala)-di-trans,octa-cis-undecaprenyl diphosphate = [GlcNAc-(1-&gt;4)-Mur2Ac(oyl-L-Ala-gamma-D-Glu-L-Lys-D-Ala-D-Ala)](n+1)-di-trans,octa-cis-undecaprenyl diphosphate + di-trans,octa-cis-undecaprenyl diphosphate + H(+)</text>
        <dbReference type="Rhea" id="RHEA:23708"/>
        <dbReference type="Rhea" id="RHEA-COMP:9602"/>
        <dbReference type="Rhea" id="RHEA-COMP:9603"/>
        <dbReference type="ChEBI" id="CHEBI:15378"/>
        <dbReference type="ChEBI" id="CHEBI:58405"/>
        <dbReference type="ChEBI" id="CHEBI:60033"/>
        <dbReference type="ChEBI" id="CHEBI:78435"/>
        <dbReference type="EC" id="2.4.99.28"/>
    </reaction>
</comment>
<comment type="similarity">
    <text evidence="4">In the N-terminal section; belongs to the glycosyltransferase 51 family.</text>
</comment>
<evidence type="ECO:0000256" key="3">
    <source>
        <dbReference type="ARBA" id="ARBA00007090"/>
    </source>
</evidence>
<evidence type="ECO:0000256" key="9">
    <source>
        <dbReference type="ARBA" id="ARBA00022679"/>
    </source>
</evidence>
<dbReference type="Proteomes" id="UP000004690">
    <property type="component" value="Unassembled WGS sequence"/>
</dbReference>
<keyword evidence="11" id="KW-0133">Cell shape</keyword>
<accession>I3C9I3</accession>
<dbReference type="Pfam" id="PF00905">
    <property type="entry name" value="Transpeptidase"/>
    <property type="match status" value="1"/>
</dbReference>
<evidence type="ECO:0000256" key="7">
    <source>
        <dbReference type="ARBA" id="ARBA00022670"/>
    </source>
</evidence>
<dbReference type="GO" id="GO:0009252">
    <property type="term" value="P:peptidoglycan biosynthetic process"/>
    <property type="evidence" value="ECO:0007669"/>
    <property type="project" value="UniProtKB-KW"/>
</dbReference>
<dbReference type="Gene3D" id="3.40.710.10">
    <property type="entry name" value="DD-peptidase/beta-lactamase superfamily"/>
    <property type="match status" value="2"/>
</dbReference>
<evidence type="ECO:0000256" key="12">
    <source>
        <dbReference type="ARBA" id="ARBA00022984"/>
    </source>
</evidence>
<keyword evidence="6 21" id="KW-0121">Carboxypeptidase</keyword>
<comment type="similarity">
    <text evidence="3">In the C-terminal section; belongs to the transpeptidase family.</text>
</comment>
<evidence type="ECO:0000256" key="18">
    <source>
        <dbReference type="SAM" id="Phobius"/>
    </source>
</evidence>
<dbReference type="SUPFAM" id="SSF56601">
    <property type="entry name" value="beta-lactamase/transpeptidase-like"/>
    <property type="match status" value="1"/>
</dbReference>
<keyword evidence="5" id="KW-1003">Cell membrane</keyword>
<evidence type="ECO:0000256" key="14">
    <source>
        <dbReference type="ARBA" id="ARBA00023268"/>
    </source>
</evidence>
<dbReference type="GO" id="GO:0071555">
    <property type="term" value="P:cell wall organization"/>
    <property type="evidence" value="ECO:0007669"/>
    <property type="project" value="UniProtKB-KW"/>
</dbReference>
<protein>
    <submittedName>
        <fullName evidence="21">Membrane carboxypeptidase/penicillin-binding protein</fullName>
    </submittedName>
</protein>
<keyword evidence="12" id="KW-0573">Peptidoglycan synthesis</keyword>
<keyword evidence="9" id="KW-0808">Transferase</keyword>
<keyword evidence="13 18" id="KW-0472">Membrane</keyword>
<proteinExistence type="inferred from homology"/>
<dbReference type="InterPro" id="IPR036950">
    <property type="entry name" value="PBP_transglycosylase"/>
</dbReference>
<dbReference type="GO" id="GO:0005886">
    <property type="term" value="C:plasma membrane"/>
    <property type="evidence" value="ECO:0007669"/>
    <property type="project" value="UniProtKB-SubCell"/>
</dbReference>
<dbReference type="EMBL" id="JH651379">
    <property type="protein sequence ID" value="EIJ40276.1"/>
    <property type="molecule type" value="Genomic_DNA"/>
</dbReference>
<dbReference type="GO" id="GO:0008955">
    <property type="term" value="F:peptidoglycan glycosyltransferase activity"/>
    <property type="evidence" value="ECO:0007669"/>
    <property type="project" value="UniProtKB-EC"/>
</dbReference>
<feature type="transmembrane region" description="Helical" evidence="18">
    <location>
        <begin position="12"/>
        <end position="36"/>
    </location>
</feature>
<evidence type="ECO:0000256" key="10">
    <source>
        <dbReference type="ARBA" id="ARBA00022801"/>
    </source>
</evidence>
<evidence type="ECO:0000256" key="8">
    <source>
        <dbReference type="ARBA" id="ARBA00022676"/>
    </source>
</evidence>
<evidence type="ECO:0000313" key="22">
    <source>
        <dbReference type="Proteomes" id="UP000004690"/>
    </source>
</evidence>
<keyword evidence="22" id="KW-1185">Reference proteome</keyword>
<dbReference type="AlphaFoldDB" id="I3C9I3"/>
<dbReference type="GO" id="GO:0008658">
    <property type="term" value="F:penicillin binding"/>
    <property type="evidence" value="ECO:0007669"/>
    <property type="project" value="InterPro"/>
</dbReference>
<evidence type="ECO:0000259" key="20">
    <source>
        <dbReference type="Pfam" id="PF00912"/>
    </source>
</evidence>
<dbReference type="InterPro" id="IPR023346">
    <property type="entry name" value="Lysozyme-like_dom_sf"/>
</dbReference>
<dbReference type="PANTHER" id="PTHR32282:SF11">
    <property type="entry name" value="PENICILLIN-BINDING PROTEIN 1B"/>
    <property type="match status" value="1"/>
</dbReference>